<dbReference type="SUPFAM" id="SSF54593">
    <property type="entry name" value="Glyoxalase/Bleomycin resistance protein/Dihydroxybiphenyl dioxygenase"/>
    <property type="match status" value="1"/>
</dbReference>
<organism evidence="2 3">
    <name type="scientific">Nostocoides japonicum T1-X7</name>
    <dbReference type="NCBI Taxonomy" id="1194083"/>
    <lineage>
        <taxon>Bacteria</taxon>
        <taxon>Bacillati</taxon>
        <taxon>Actinomycetota</taxon>
        <taxon>Actinomycetes</taxon>
        <taxon>Micrococcales</taxon>
        <taxon>Intrasporangiaceae</taxon>
        <taxon>Nostocoides</taxon>
    </lineage>
</organism>
<comment type="caution">
    <text evidence="2">The sequence shown here is derived from an EMBL/GenBank/DDBJ whole genome shotgun (WGS) entry which is preliminary data.</text>
</comment>
<dbReference type="Proteomes" id="UP000035721">
    <property type="component" value="Unassembled WGS sequence"/>
</dbReference>
<evidence type="ECO:0000313" key="3">
    <source>
        <dbReference type="Proteomes" id="UP000035721"/>
    </source>
</evidence>
<dbReference type="InterPro" id="IPR053863">
    <property type="entry name" value="Glyoxy/Ble-like_N"/>
</dbReference>
<dbReference type="Pfam" id="PF22677">
    <property type="entry name" value="Ble-like_N"/>
    <property type="match status" value="1"/>
</dbReference>
<dbReference type="EMBL" id="CAJB01000035">
    <property type="protein sequence ID" value="CCH76504.1"/>
    <property type="molecule type" value="Genomic_DNA"/>
</dbReference>
<evidence type="ECO:0000259" key="1">
    <source>
        <dbReference type="PROSITE" id="PS51819"/>
    </source>
</evidence>
<dbReference type="InterPro" id="IPR052164">
    <property type="entry name" value="Anthracycline_SecMetBiosynth"/>
</dbReference>
<reference evidence="2 3" key="1">
    <citation type="journal article" date="2013" name="ISME J.">
        <title>A metabolic model for members of the genus Tetrasphaera involved in enhanced biological phosphorus removal.</title>
        <authorList>
            <person name="Kristiansen R."/>
            <person name="Nguyen H.T.T."/>
            <person name="Saunders A.M."/>
            <person name="Nielsen J.L."/>
            <person name="Wimmer R."/>
            <person name="Le V.Q."/>
            <person name="McIlroy S.J."/>
            <person name="Petrovski S."/>
            <person name="Seviour R.J."/>
            <person name="Calteau A."/>
            <person name="Nielsen K.L."/>
            <person name="Nielsen P.H."/>
        </authorList>
    </citation>
    <scope>NUCLEOTIDE SEQUENCE [LARGE SCALE GENOMIC DNA]</scope>
    <source>
        <strain evidence="2 3">T1-X7</strain>
    </source>
</reference>
<dbReference type="Gene3D" id="3.10.180.10">
    <property type="entry name" value="2,3-Dihydroxybiphenyl 1,2-Dioxygenase, domain 1"/>
    <property type="match status" value="1"/>
</dbReference>
<evidence type="ECO:0000313" key="2">
    <source>
        <dbReference type="EMBL" id="CCH76504.1"/>
    </source>
</evidence>
<dbReference type="PROSITE" id="PS51819">
    <property type="entry name" value="VOC"/>
    <property type="match status" value="1"/>
</dbReference>
<name>A0A077LWX2_9MICO</name>
<sequence length="120" mass="12991">MMHFEIPFDDGERATTFYRDVFGWTINAMPQMEYALVTTGPTGDAGPTEPGFVNGGMLQRCDVVPTTVVTLVVDDIVRTLAQVEAAGGRTVRDRQPVGDMGFAAYATDTEGNVIGLWEDA</sequence>
<dbReference type="PANTHER" id="PTHR33993">
    <property type="entry name" value="GLYOXALASE-RELATED"/>
    <property type="match status" value="1"/>
</dbReference>
<dbReference type="PANTHER" id="PTHR33993:SF2">
    <property type="entry name" value="VOC DOMAIN-CONTAINING PROTEIN"/>
    <property type="match status" value="1"/>
</dbReference>
<dbReference type="InterPro" id="IPR037523">
    <property type="entry name" value="VOC_core"/>
</dbReference>
<gene>
    <name evidence="2" type="ORF">BN12_130043</name>
</gene>
<dbReference type="STRING" id="1194083.BN12_130043"/>
<proteinExistence type="predicted"/>
<dbReference type="InterPro" id="IPR029068">
    <property type="entry name" value="Glyas_Bleomycin-R_OHBP_Dase"/>
</dbReference>
<protein>
    <recommendedName>
        <fullName evidence="1">VOC domain-containing protein</fullName>
    </recommendedName>
</protein>
<dbReference type="AlphaFoldDB" id="A0A077LWX2"/>
<keyword evidence="3" id="KW-1185">Reference proteome</keyword>
<feature type="domain" description="VOC" evidence="1">
    <location>
        <begin position="1"/>
        <end position="119"/>
    </location>
</feature>
<accession>A0A077LWX2</accession>